<keyword evidence="3" id="KW-1133">Transmembrane helix</keyword>
<dbReference type="GO" id="GO:0005975">
    <property type="term" value="P:carbohydrate metabolic process"/>
    <property type="evidence" value="ECO:0007669"/>
    <property type="project" value="InterPro"/>
</dbReference>
<dbReference type="InterPro" id="IPR017853">
    <property type="entry name" value="GH"/>
</dbReference>
<sequence length="120" mass="13936">MKKIFKISLIIFLFLLLIFAGYLLIGKTEPAKEITWGVNFSQKHAQNLGLDWKETYLALLNDLGTENLKVAAQWDLIEPKEGEYYFEDLDWQIKEAENRGAKILLVIGMKTPRWPECHIP</sequence>
<comment type="caution">
    <text evidence="5">The sequence shown here is derived from an EMBL/GenBank/DDBJ whole genome shotgun (WGS) entry which is preliminary data.</text>
</comment>
<evidence type="ECO:0000313" key="6">
    <source>
        <dbReference type="Proteomes" id="UP000228508"/>
    </source>
</evidence>
<dbReference type="AlphaFoldDB" id="A0A2H0TLS2"/>
<keyword evidence="2" id="KW-0326">Glycosidase</keyword>
<feature type="transmembrane region" description="Helical" evidence="3">
    <location>
        <begin position="7"/>
        <end position="25"/>
    </location>
</feature>
<evidence type="ECO:0000256" key="2">
    <source>
        <dbReference type="ARBA" id="ARBA00023295"/>
    </source>
</evidence>
<organism evidence="5 6">
    <name type="scientific">Candidatus Nealsonbacteria bacterium CG10_big_fil_rev_8_21_14_0_10_36_23</name>
    <dbReference type="NCBI Taxonomy" id="1974709"/>
    <lineage>
        <taxon>Bacteria</taxon>
        <taxon>Candidatus Nealsoniibacteriota</taxon>
    </lineage>
</organism>
<dbReference type="Pfam" id="PF02449">
    <property type="entry name" value="Glyco_hydro_42"/>
    <property type="match status" value="1"/>
</dbReference>
<proteinExistence type="predicted"/>
<evidence type="ECO:0000256" key="1">
    <source>
        <dbReference type="ARBA" id="ARBA00022801"/>
    </source>
</evidence>
<evidence type="ECO:0000259" key="4">
    <source>
        <dbReference type="Pfam" id="PF02449"/>
    </source>
</evidence>
<dbReference type="GO" id="GO:0009341">
    <property type="term" value="C:beta-galactosidase complex"/>
    <property type="evidence" value="ECO:0007669"/>
    <property type="project" value="InterPro"/>
</dbReference>
<name>A0A2H0TLS2_9BACT</name>
<dbReference type="EMBL" id="PFCH01000006">
    <property type="protein sequence ID" value="PIR73093.1"/>
    <property type="molecule type" value="Genomic_DNA"/>
</dbReference>
<dbReference type="SUPFAM" id="SSF51445">
    <property type="entry name" value="(Trans)glycosidases"/>
    <property type="match status" value="1"/>
</dbReference>
<dbReference type="InterPro" id="IPR013529">
    <property type="entry name" value="Glyco_hydro_42_N"/>
</dbReference>
<evidence type="ECO:0000313" key="5">
    <source>
        <dbReference type="EMBL" id="PIR73093.1"/>
    </source>
</evidence>
<keyword evidence="1" id="KW-0378">Hydrolase</keyword>
<protein>
    <recommendedName>
        <fullName evidence="4">Glycoside hydrolase family 42 N-terminal domain-containing protein</fullName>
    </recommendedName>
</protein>
<feature type="domain" description="Glycoside hydrolase family 42 N-terminal" evidence="4">
    <location>
        <begin position="58"/>
        <end position="111"/>
    </location>
</feature>
<dbReference type="Proteomes" id="UP000228508">
    <property type="component" value="Unassembled WGS sequence"/>
</dbReference>
<dbReference type="Gene3D" id="3.20.20.80">
    <property type="entry name" value="Glycosidases"/>
    <property type="match status" value="1"/>
</dbReference>
<feature type="non-terminal residue" evidence="5">
    <location>
        <position position="120"/>
    </location>
</feature>
<reference evidence="6" key="1">
    <citation type="submission" date="2017-09" db="EMBL/GenBank/DDBJ databases">
        <title>Depth-based differentiation of microbial function through sediment-hosted aquifers and enrichment of novel symbionts in the deep terrestrial subsurface.</title>
        <authorList>
            <person name="Probst A.J."/>
            <person name="Ladd B."/>
            <person name="Jarett J.K."/>
            <person name="Geller-Mcgrath D.E."/>
            <person name="Sieber C.M.K."/>
            <person name="Emerson J.B."/>
            <person name="Anantharaman K."/>
            <person name="Thomas B.C."/>
            <person name="Malmstrom R."/>
            <person name="Stieglmeier M."/>
            <person name="Klingl A."/>
            <person name="Woyke T."/>
            <person name="Ryan C.M."/>
            <person name="Banfield J.F."/>
        </authorList>
    </citation>
    <scope>NUCLEOTIDE SEQUENCE [LARGE SCALE GENOMIC DNA]</scope>
</reference>
<dbReference type="GO" id="GO:0004565">
    <property type="term" value="F:beta-galactosidase activity"/>
    <property type="evidence" value="ECO:0007669"/>
    <property type="project" value="InterPro"/>
</dbReference>
<keyword evidence="3" id="KW-0472">Membrane</keyword>
<gene>
    <name evidence="5" type="ORF">COV26_00320</name>
</gene>
<keyword evidence="3" id="KW-0812">Transmembrane</keyword>
<accession>A0A2H0TLS2</accession>
<evidence type="ECO:0000256" key="3">
    <source>
        <dbReference type="SAM" id="Phobius"/>
    </source>
</evidence>